<organism evidence="4 5">
    <name type="scientific">Coccidioides immitis (strain RS)</name>
    <name type="common">Valley fever fungus</name>
    <dbReference type="NCBI Taxonomy" id="246410"/>
    <lineage>
        <taxon>Eukaryota</taxon>
        <taxon>Fungi</taxon>
        <taxon>Dikarya</taxon>
        <taxon>Ascomycota</taxon>
        <taxon>Pezizomycotina</taxon>
        <taxon>Eurotiomycetes</taxon>
        <taxon>Eurotiomycetidae</taxon>
        <taxon>Onygenales</taxon>
        <taxon>Onygenaceae</taxon>
        <taxon>Coccidioides</taxon>
    </lineage>
</organism>
<sequence length="245" mass="27522">MLSRLPVRAALDLRARSTALPSSTFAARRVYLHQVSPITQFRETHPEIPPQSAPAEQPARQSKSQTPRTASQTPTSPTTPNLPSVIETTIPAPKPAVPPTFTEPVTLTESIISLLPRLTTQSPHYITAHIHARPYILTAGDTLRLPFLMPDVHSGDIIRLNRASTLGSRDFTLKGAPYIDERLFECRLRVMGVEAEPLRVKEKTKRRQRHIRRVKSKHKYTILRVMDVKVKTLEELIAEGAQVEK</sequence>
<evidence type="ECO:0000256" key="3">
    <source>
        <dbReference type="SAM" id="MobiDB-lite"/>
    </source>
</evidence>
<protein>
    <recommendedName>
        <fullName evidence="2">Large ribosomal subunit protein bL21m</fullName>
    </recommendedName>
</protein>
<dbReference type="SUPFAM" id="SSF141091">
    <property type="entry name" value="L21p-like"/>
    <property type="match status" value="1"/>
</dbReference>
<dbReference type="Pfam" id="PF00829">
    <property type="entry name" value="Ribosomal_L21p"/>
    <property type="match status" value="1"/>
</dbReference>
<dbReference type="PANTHER" id="PTHR21349">
    <property type="entry name" value="50S RIBOSOMAL PROTEIN L21"/>
    <property type="match status" value="1"/>
</dbReference>
<dbReference type="GO" id="GO:0005762">
    <property type="term" value="C:mitochondrial large ribosomal subunit"/>
    <property type="evidence" value="ECO:0007669"/>
    <property type="project" value="TreeGrafter"/>
</dbReference>
<name>A0A0E1S0N1_COCIM</name>
<dbReference type="EMBL" id="GG704913">
    <property type="protein sequence ID" value="EAS28841.1"/>
    <property type="molecule type" value="Genomic_DNA"/>
</dbReference>
<reference evidence="5" key="2">
    <citation type="journal article" date="2010" name="Genome Res.">
        <title>Population genomic sequencing of Coccidioides fungi reveals recent hybridization and transposon control.</title>
        <authorList>
            <person name="Neafsey D.E."/>
            <person name="Barker B.M."/>
            <person name="Sharpton T.J."/>
            <person name="Stajich J.E."/>
            <person name="Park D.J."/>
            <person name="Whiston E."/>
            <person name="Hung C.-Y."/>
            <person name="McMahan C."/>
            <person name="White J."/>
            <person name="Sykes S."/>
            <person name="Heiman D."/>
            <person name="Young S."/>
            <person name="Zeng Q."/>
            <person name="Abouelleil A."/>
            <person name="Aftuck L."/>
            <person name="Bessette D."/>
            <person name="Brown A."/>
            <person name="FitzGerald M."/>
            <person name="Lui A."/>
            <person name="Macdonald J.P."/>
            <person name="Priest M."/>
            <person name="Orbach M.J."/>
            <person name="Galgiani J.N."/>
            <person name="Kirkland T.N."/>
            <person name="Cole G.T."/>
            <person name="Birren B.W."/>
            <person name="Henn M.R."/>
            <person name="Taylor J.W."/>
            <person name="Rounsley S.D."/>
        </authorList>
    </citation>
    <scope>GENOME REANNOTATION</scope>
    <source>
        <strain evidence="5">RS</strain>
    </source>
</reference>
<evidence type="ECO:0000313" key="4">
    <source>
        <dbReference type="EMBL" id="EAS28841.1"/>
    </source>
</evidence>
<dbReference type="STRING" id="246410.A0A0E1S0N1"/>
<dbReference type="FunCoup" id="A0A0E1S0N1">
    <property type="interactions" value="191"/>
</dbReference>
<proteinExistence type="inferred from homology"/>
<evidence type="ECO:0000256" key="2">
    <source>
        <dbReference type="ARBA" id="ARBA00044129"/>
    </source>
</evidence>
<feature type="region of interest" description="Disordered" evidence="3">
    <location>
        <begin position="41"/>
        <end position="97"/>
    </location>
</feature>
<evidence type="ECO:0000313" key="5">
    <source>
        <dbReference type="Proteomes" id="UP000001261"/>
    </source>
</evidence>
<dbReference type="RefSeq" id="XP_001240424.1">
    <property type="nucleotide sequence ID" value="XM_001240423.1"/>
</dbReference>
<accession>A0A0E1S0N1</accession>
<keyword evidence="5" id="KW-1185">Reference proteome</keyword>
<dbReference type="GO" id="GO:0003735">
    <property type="term" value="F:structural constituent of ribosome"/>
    <property type="evidence" value="ECO:0007669"/>
    <property type="project" value="TreeGrafter"/>
</dbReference>
<dbReference type="KEGG" id="cim:CIMG_07587"/>
<dbReference type="InParanoid" id="A0A0E1S0N1"/>
<comment type="similarity">
    <text evidence="1">Belongs to the bacterial ribosomal protein bL21 family.</text>
</comment>
<feature type="compositionally biased region" description="Low complexity" evidence="3">
    <location>
        <begin position="64"/>
        <end position="84"/>
    </location>
</feature>
<evidence type="ECO:0000256" key="1">
    <source>
        <dbReference type="ARBA" id="ARBA00008563"/>
    </source>
</evidence>
<reference evidence="5" key="1">
    <citation type="journal article" date="2009" name="Genome Res.">
        <title>Comparative genomic analyses of the human fungal pathogens Coccidioides and their relatives.</title>
        <authorList>
            <person name="Sharpton T.J."/>
            <person name="Stajich J.E."/>
            <person name="Rounsley S.D."/>
            <person name="Gardner M.J."/>
            <person name="Wortman J.R."/>
            <person name="Jordar V.S."/>
            <person name="Maiti R."/>
            <person name="Kodira C.D."/>
            <person name="Neafsey D.E."/>
            <person name="Zeng Q."/>
            <person name="Hung C.-Y."/>
            <person name="McMahan C."/>
            <person name="Muszewska A."/>
            <person name="Grynberg M."/>
            <person name="Mandel M.A."/>
            <person name="Kellner E.M."/>
            <person name="Barker B.M."/>
            <person name="Galgiani J.N."/>
            <person name="Orbach M.J."/>
            <person name="Kirkland T.N."/>
            <person name="Cole G.T."/>
            <person name="Henn M.R."/>
            <person name="Birren B.W."/>
            <person name="Taylor J.W."/>
        </authorList>
    </citation>
    <scope>NUCLEOTIDE SEQUENCE [LARGE SCALE GENOMIC DNA]</scope>
    <source>
        <strain evidence="5">RS</strain>
    </source>
</reference>
<dbReference type="InterPro" id="IPR036164">
    <property type="entry name" value="bL21-like_sf"/>
</dbReference>
<dbReference type="AlphaFoldDB" id="A0A0E1S0N1"/>
<dbReference type="GeneID" id="4560083"/>
<dbReference type="VEuPathDB" id="FungiDB:CIMG_07587"/>
<dbReference type="InterPro" id="IPR028909">
    <property type="entry name" value="bL21-like"/>
</dbReference>
<dbReference type="PANTHER" id="PTHR21349:SF0">
    <property type="entry name" value="LARGE RIBOSOMAL SUBUNIT PROTEIN BL21M"/>
    <property type="match status" value="1"/>
</dbReference>
<gene>
    <name evidence="4" type="ORF">CIMG_07587</name>
</gene>
<dbReference type="OrthoDB" id="5994at2759"/>
<dbReference type="OMA" id="KGAPYID"/>
<dbReference type="Proteomes" id="UP000001261">
    <property type="component" value="Unassembled WGS sequence"/>
</dbReference>